<dbReference type="HOGENOM" id="CLU_1978445_0_0_7"/>
<dbReference type="KEGG" id="hfe:HFELIS_11260"/>
<name>E7A8S9_HELFC</name>
<accession>E7A8S9</accession>
<evidence type="ECO:0000313" key="2">
    <source>
        <dbReference type="Proteomes" id="UP000007934"/>
    </source>
</evidence>
<dbReference type="STRING" id="936155.HFELIS_11260"/>
<dbReference type="AlphaFoldDB" id="E7A8S9"/>
<protein>
    <submittedName>
        <fullName evidence="1">Uncharacterized protein</fullName>
    </submittedName>
</protein>
<evidence type="ECO:0000313" key="1">
    <source>
        <dbReference type="EMBL" id="CBY83210.1"/>
    </source>
</evidence>
<organism evidence="1 2">
    <name type="scientific">Helicobacter felis (strain ATCC 49179 / CCUG 28539 / NCTC 12436 / CS1)</name>
    <dbReference type="NCBI Taxonomy" id="936155"/>
    <lineage>
        <taxon>Bacteria</taxon>
        <taxon>Pseudomonadati</taxon>
        <taxon>Campylobacterota</taxon>
        <taxon>Epsilonproteobacteria</taxon>
        <taxon>Campylobacterales</taxon>
        <taxon>Helicobacteraceae</taxon>
        <taxon>Helicobacter</taxon>
    </lineage>
</organism>
<keyword evidence="2" id="KW-1185">Reference proteome</keyword>
<dbReference type="Proteomes" id="UP000007934">
    <property type="component" value="Chromosome"/>
</dbReference>
<gene>
    <name evidence="1" type="ordered locus">Hfelis_11260</name>
</gene>
<dbReference type="RefSeq" id="WP_013469574.1">
    <property type="nucleotide sequence ID" value="NC_014810.2"/>
</dbReference>
<sequence length="134" mass="15509">MGSKILALCLSVICLYAQRLPTGDELLREEKKPPVIPFKASIYLENPSYVFWTQQYGVRRAKRILEIEAITDKVRVESVTLNEGRCSFLPILPSYTLMLHEKMRYEVFCDETLRVEIKSNFGTQILHPDFEPPS</sequence>
<dbReference type="GeneID" id="36134245"/>
<reference evidence="1 2" key="1">
    <citation type="journal article" date="2011" name="Genome Biol. Evol.">
        <title>Comparative whole genome sequence analysis of the carcinogenic bacterial model pathogen Helicobacter felis.</title>
        <authorList>
            <person name="Arnold I.C."/>
            <person name="Zigova Z."/>
            <person name="Holden M."/>
            <person name="Lawley T.D."/>
            <person name="Rad R."/>
            <person name="Dougan G."/>
            <person name="Falkow S."/>
            <person name="Bentley S.D."/>
            <person name="Muller A."/>
        </authorList>
    </citation>
    <scope>NUCLEOTIDE SEQUENCE [LARGE SCALE GENOMIC DNA]</scope>
    <source>
        <strain evidence="2">ATCC 49179 / CCUG 28539 / NCTC 12436 / CS1</strain>
    </source>
</reference>
<proteinExistence type="predicted"/>
<dbReference type="EMBL" id="FQ670179">
    <property type="protein sequence ID" value="CBY83210.1"/>
    <property type="molecule type" value="Genomic_DNA"/>
</dbReference>
<dbReference type="OrthoDB" id="5325348at2"/>